<evidence type="ECO:0000313" key="1">
    <source>
        <dbReference type="EMBL" id="KAI9270796.1"/>
    </source>
</evidence>
<dbReference type="Proteomes" id="UP001209540">
    <property type="component" value="Unassembled WGS sequence"/>
</dbReference>
<evidence type="ECO:0000313" key="2">
    <source>
        <dbReference type="Proteomes" id="UP001209540"/>
    </source>
</evidence>
<organism evidence="1 2">
    <name type="scientific">Phascolomyces articulosus</name>
    <dbReference type="NCBI Taxonomy" id="60185"/>
    <lineage>
        <taxon>Eukaryota</taxon>
        <taxon>Fungi</taxon>
        <taxon>Fungi incertae sedis</taxon>
        <taxon>Mucoromycota</taxon>
        <taxon>Mucoromycotina</taxon>
        <taxon>Mucoromycetes</taxon>
        <taxon>Mucorales</taxon>
        <taxon>Lichtheimiaceae</taxon>
        <taxon>Phascolomyces</taxon>
    </lineage>
</organism>
<dbReference type="PANTHER" id="PTHR31687">
    <property type="match status" value="1"/>
</dbReference>
<reference evidence="1" key="2">
    <citation type="submission" date="2023-02" db="EMBL/GenBank/DDBJ databases">
        <authorList>
            <consortium name="DOE Joint Genome Institute"/>
            <person name="Mondo S.J."/>
            <person name="Chang Y."/>
            <person name="Wang Y."/>
            <person name="Ahrendt S."/>
            <person name="Andreopoulos W."/>
            <person name="Barry K."/>
            <person name="Beard J."/>
            <person name="Benny G.L."/>
            <person name="Blankenship S."/>
            <person name="Bonito G."/>
            <person name="Cuomo C."/>
            <person name="Desiro A."/>
            <person name="Gervers K.A."/>
            <person name="Hundley H."/>
            <person name="Kuo A."/>
            <person name="LaButti K."/>
            <person name="Lang B.F."/>
            <person name="Lipzen A."/>
            <person name="O'Donnell K."/>
            <person name="Pangilinan J."/>
            <person name="Reynolds N."/>
            <person name="Sandor L."/>
            <person name="Smith M.W."/>
            <person name="Tsang A."/>
            <person name="Grigoriev I.V."/>
            <person name="Stajich J.E."/>
            <person name="Spatafora J.W."/>
        </authorList>
    </citation>
    <scope>NUCLEOTIDE SEQUENCE</scope>
    <source>
        <strain evidence="1">RSA 2281</strain>
    </source>
</reference>
<accession>A0AAD5PIG7</accession>
<reference evidence="1" key="1">
    <citation type="journal article" date="2022" name="IScience">
        <title>Evolution of zygomycete secretomes and the origins of terrestrial fungal ecologies.</title>
        <authorList>
            <person name="Chang Y."/>
            <person name="Wang Y."/>
            <person name="Mondo S."/>
            <person name="Ahrendt S."/>
            <person name="Andreopoulos W."/>
            <person name="Barry K."/>
            <person name="Beard J."/>
            <person name="Benny G.L."/>
            <person name="Blankenship S."/>
            <person name="Bonito G."/>
            <person name="Cuomo C."/>
            <person name="Desiro A."/>
            <person name="Gervers K.A."/>
            <person name="Hundley H."/>
            <person name="Kuo A."/>
            <person name="LaButti K."/>
            <person name="Lang B.F."/>
            <person name="Lipzen A."/>
            <person name="O'Donnell K."/>
            <person name="Pangilinan J."/>
            <person name="Reynolds N."/>
            <person name="Sandor L."/>
            <person name="Smith M.E."/>
            <person name="Tsang A."/>
            <person name="Grigoriev I.V."/>
            <person name="Stajich J.E."/>
            <person name="Spatafora J.W."/>
        </authorList>
    </citation>
    <scope>NUCLEOTIDE SEQUENCE</scope>
    <source>
        <strain evidence="1">RSA 2281</strain>
    </source>
</reference>
<name>A0AAD5PIG7_9FUNG</name>
<keyword evidence="2" id="KW-1185">Reference proteome</keyword>
<gene>
    <name evidence="1" type="ORF">BDA99DRAFT_502699</name>
</gene>
<proteinExistence type="predicted"/>
<comment type="caution">
    <text evidence="1">The sequence shown here is derived from an EMBL/GenBank/DDBJ whole genome shotgun (WGS) entry which is preliminary data.</text>
</comment>
<protein>
    <submittedName>
        <fullName evidence="1">Uncharacterized protein</fullName>
    </submittedName>
</protein>
<dbReference type="AlphaFoldDB" id="A0AAD5PIG7"/>
<dbReference type="Pfam" id="PF07958">
    <property type="entry name" value="DUF1688"/>
    <property type="match status" value="1"/>
</dbReference>
<dbReference type="EMBL" id="JAIXMP010000007">
    <property type="protein sequence ID" value="KAI9270796.1"/>
    <property type="molecule type" value="Genomic_DNA"/>
</dbReference>
<sequence length="456" mass="51673">MAPTDLEYLSSLRSVRERCFRVQEVAARNQLQHFDIDQTKFSDMVQIVLSLMKRDFDDTSEIPPHGRWRHFDVGGRPRIQNLINSWSSLGENAMEQTRRILDLFVVAVLLDIETDHTWSYREQLTGRVLKRNEGVAVAILEMFTAGQFSSDPSKPHRVDSEALIRFSLETLAQGVQVDPNHNLLVVLQDRVDLLRHLGQVLQSRQDYFGTDVARPGNLMDYLLAHPTTINTKKGPLIHLETLWPVVQEMGEVWTMASSSSASVSSENGSIKGGTRDLGDVWPCKVLQGTSTTNEFDHFVSFHRLSQWLVYSLIEPMEKLLGATIEGTEQLTVLPEYRNGGLLIDTGFLCLKQPDLERGLENYRKNALLPGQPKVEIAPMFEMSDPVVVEWRALTVAYLDIVAEKVRETLGLNRKKLTLSQLIQGGTWSAGRELAEISRPNTQEPPIVIKMDRRVIY</sequence>
<dbReference type="InterPro" id="IPR012469">
    <property type="entry name" value="DUF1688"/>
</dbReference>
<dbReference type="PANTHER" id="PTHR31687:SF3">
    <property type="entry name" value="PROTEIN URG3"/>
    <property type="match status" value="1"/>
</dbReference>